<sequence>MAYSTITLGSGTFQLTFTFDSKVLSTPIYIVWWITSNFFCTLYKLLRSPDGNTVYHAVCYFSGFILLRAIIILNWTTLSLIPGPLVSKLFYKSLIYYKIKGTLHQHILRQHQKYGQVVRLGPEQVYITNPSDWKHILSSSYEYPKRIPPDNSVFGPPLNTLAIHDSKEHGIRRILVDPAYTTTYIKAMEKIILDTGPMRLKSKIDEEICFSKEQSRPAKINHANVFNYMSLDVFGKLGFDEDFGMLDTCNDTILEGIKAVEFIYMLENYSPFLAKYKKRLFPWIVKKYDTFLLFIKNIVDERMKGLKWNNNKPFRRDILQVFIDAVDPETNRFMNKGQIISESLLHLVKGPKSTSSTLSWTLFLLMVYPITYRKVCYEIRSAFPDKSKPITYTEGLSKLSYLEAILLESMRFIPASVTSISRKITKPGLKLVSGHILPSGTKVKMSIYSIHHDKKLWKYPHVFSPERFMVNEYSSKQDVDQRKQNLLTFSMGPRACPGHNLAWCEMFMTLANLLRDYDFWLPEDMPYGPDVIDEETGQPKIIPGFLAEFTGYSLKNPQSEGWICVKHNTSI</sequence>
<dbReference type="InterPro" id="IPR050121">
    <property type="entry name" value="Cytochrome_P450_monoxygenase"/>
</dbReference>
<evidence type="ECO:0000256" key="8">
    <source>
        <dbReference type="PIRSR" id="PIRSR602401-1"/>
    </source>
</evidence>
<comment type="caution">
    <text evidence="11">The sequence shown here is derived from an EMBL/GenBank/DDBJ whole genome shotgun (WGS) entry which is preliminary data.</text>
</comment>
<keyword evidence="5 9" id="KW-0560">Oxidoreductase</keyword>
<evidence type="ECO:0000313" key="12">
    <source>
        <dbReference type="Proteomes" id="UP001150538"/>
    </source>
</evidence>
<dbReference type="GO" id="GO:0020037">
    <property type="term" value="F:heme binding"/>
    <property type="evidence" value="ECO:0007669"/>
    <property type="project" value="InterPro"/>
</dbReference>
<feature type="transmembrane region" description="Helical" evidence="10">
    <location>
        <begin position="28"/>
        <end position="46"/>
    </location>
</feature>
<evidence type="ECO:0008006" key="13">
    <source>
        <dbReference type="Google" id="ProtNLM"/>
    </source>
</evidence>
<dbReference type="GO" id="GO:0004497">
    <property type="term" value="F:monooxygenase activity"/>
    <property type="evidence" value="ECO:0007669"/>
    <property type="project" value="UniProtKB-KW"/>
</dbReference>
<dbReference type="InterPro" id="IPR002401">
    <property type="entry name" value="Cyt_P450_E_grp-I"/>
</dbReference>
<organism evidence="11 12">
    <name type="scientific">Mycoemilia scoparia</name>
    <dbReference type="NCBI Taxonomy" id="417184"/>
    <lineage>
        <taxon>Eukaryota</taxon>
        <taxon>Fungi</taxon>
        <taxon>Fungi incertae sedis</taxon>
        <taxon>Zoopagomycota</taxon>
        <taxon>Kickxellomycotina</taxon>
        <taxon>Kickxellomycetes</taxon>
        <taxon>Kickxellales</taxon>
        <taxon>Kickxellaceae</taxon>
        <taxon>Mycoemilia</taxon>
    </lineage>
</organism>
<feature type="binding site" description="axial binding residue" evidence="8">
    <location>
        <position position="496"/>
    </location>
    <ligand>
        <name>heme</name>
        <dbReference type="ChEBI" id="CHEBI:30413"/>
    </ligand>
    <ligandPart>
        <name>Fe</name>
        <dbReference type="ChEBI" id="CHEBI:18248"/>
    </ligandPart>
</feature>
<keyword evidence="12" id="KW-1185">Reference proteome</keyword>
<evidence type="ECO:0000256" key="3">
    <source>
        <dbReference type="ARBA" id="ARBA00022617"/>
    </source>
</evidence>
<evidence type="ECO:0000256" key="9">
    <source>
        <dbReference type="RuleBase" id="RU000461"/>
    </source>
</evidence>
<reference evidence="11" key="1">
    <citation type="submission" date="2022-07" db="EMBL/GenBank/DDBJ databases">
        <title>Phylogenomic reconstructions and comparative analyses of Kickxellomycotina fungi.</title>
        <authorList>
            <person name="Reynolds N.K."/>
            <person name="Stajich J.E."/>
            <person name="Barry K."/>
            <person name="Grigoriev I.V."/>
            <person name="Crous P."/>
            <person name="Smith M.E."/>
        </authorList>
    </citation>
    <scope>NUCLEOTIDE SEQUENCE</scope>
    <source>
        <strain evidence="11">NBRC 100468</strain>
    </source>
</reference>
<evidence type="ECO:0000256" key="10">
    <source>
        <dbReference type="SAM" id="Phobius"/>
    </source>
</evidence>
<dbReference type="OrthoDB" id="1470350at2759"/>
<dbReference type="InterPro" id="IPR036396">
    <property type="entry name" value="Cyt_P450_sf"/>
</dbReference>
<keyword evidence="10" id="KW-0812">Transmembrane</keyword>
<comment type="similarity">
    <text evidence="2 9">Belongs to the cytochrome P450 family.</text>
</comment>
<dbReference type="InterPro" id="IPR001128">
    <property type="entry name" value="Cyt_P450"/>
</dbReference>
<accession>A0A9W8A265</accession>
<dbReference type="PROSITE" id="PS00086">
    <property type="entry name" value="CYTOCHROME_P450"/>
    <property type="match status" value="1"/>
</dbReference>
<dbReference type="GO" id="GO:0016705">
    <property type="term" value="F:oxidoreductase activity, acting on paired donors, with incorporation or reduction of molecular oxygen"/>
    <property type="evidence" value="ECO:0007669"/>
    <property type="project" value="InterPro"/>
</dbReference>
<evidence type="ECO:0000313" key="11">
    <source>
        <dbReference type="EMBL" id="KAJ1916683.1"/>
    </source>
</evidence>
<dbReference type="PANTHER" id="PTHR24305:SF237">
    <property type="entry name" value="CYTOCHROME P450 MONOOXYGENASE ATNE-RELATED"/>
    <property type="match status" value="1"/>
</dbReference>
<keyword evidence="7 9" id="KW-0503">Monooxygenase</keyword>
<proteinExistence type="inferred from homology"/>
<dbReference type="PRINTS" id="PR00463">
    <property type="entry name" value="EP450I"/>
</dbReference>
<gene>
    <name evidence="11" type="ORF">H4219_003642</name>
</gene>
<dbReference type="InterPro" id="IPR017972">
    <property type="entry name" value="Cyt_P450_CS"/>
</dbReference>
<keyword evidence="10" id="KW-0472">Membrane</keyword>
<keyword evidence="6 8" id="KW-0408">Iron</keyword>
<keyword evidence="3 8" id="KW-0349">Heme</keyword>
<evidence type="ECO:0000256" key="2">
    <source>
        <dbReference type="ARBA" id="ARBA00010617"/>
    </source>
</evidence>
<comment type="cofactor">
    <cofactor evidence="1 8">
        <name>heme</name>
        <dbReference type="ChEBI" id="CHEBI:30413"/>
    </cofactor>
</comment>
<dbReference type="Proteomes" id="UP001150538">
    <property type="component" value="Unassembled WGS sequence"/>
</dbReference>
<keyword evidence="10" id="KW-1133">Transmembrane helix</keyword>
<evidence type="ECO:0000256" key="1">
    <source>
        <dbReference type="ARBA" id="ARBA00001971"/>
    </source>
</evidence>
<feature type="transmembrane region" description="Helical" evidence="10">
    <location>
        <begin position="58"/>
        <end position="78"/>
    </location>
</feature>
<protein>
    <recommendedName>
        <fullName evidence="13">Cytochrome P450</fullName>
    </recommendedName>
</protein>
<dbReference type="GO" id="GO:0005506">
    <property type="term" value="F:iron ion binding"/>
    <property type="evidence" value="ECO:0007669"/>
    <property type="project" value="InterPro"/>
</dbReference>
<dbReference type="AlphaFoldDB" id="A0A9W8A265"/>
<dbReference type="Pfam" id="PF00067">
    <property type="entry name" value="p450"/>
    <property type="match status" value="1"/>
</dbReference>
<dbReference type="PANTHER" id="PTHR24305">
    <property type="entry name" value="CYTOCHROME P450"/>
    <property type="match status" value="1"/>
</dbReference>
<dbReference type="PRINTS" id="PR00385">
    <property type="entry name" value="P450"/>
</dbReference>
<dbReference type="SUPFAM" id="SSF48264">
    <property type="entry name" value="Cytochrome P450"/>
    <property type="match status" value="1"/>
</dbReference>
<dbReference type="EMBL" id="JANBPU010000095">
    <property type="protein sequence ID" value="KAJ1916683.1"/>
    <property type="molecule type" value="Genomic_DNA"/>
</dbReference>
<keyword evidence="4 8" id="KW-0479">Metal-binding</keyword>
<evidence type="ECO:0000256" key="5">
    <source>
        <dbReference type="ARBA" id="ARBA00023002"/>
    </source>
</evidence>
<name>A0A9W8A265_9FUNG</name>
<evidence type="ECO:0000256" key="4">
    <source>
        <dbReference type="ARBA" id="ARBA00022723"/>
    </source>
</evidence>
<evidence type="ECO:0000256" key="6">
    <source>
        <dbReference type="ARBA" id="ARBA00023004"/>
    </source>
</evidence>
<dbReference type="Gene3D" id="1.10.630.10">
    <property type="entry name" value="Cytochrome P450"/>
    <property type="match status" value="1"/>
</dbReference>
<evidence type="ECO:0000256" key="7">
    <source>
        <dbReference type="ARBA" id="ARBA00023033"/>
    </source>
</evidence>